<dbReference type="SUPFAM" id="SSF51445">
    <property type="entry name" value="(Trans)glycosidases"/>
    <property type="match status" value="1"/>
</dbReference>
<dbReference type="RefSeq" id="WP_185764165.1">
    <property type="nucleotide sequence ID" value="NZ_RIBP01000004.1"/>
</dbReference>
<evidence type="ECO:0000313" key="4">
    <source>
        <dbReference type="Proteomes" id="UP000319837"/>
    </source>
</evidence>
<dbReference type="AlphaFoldDB" id="A0A553SF31"/>
<dbReference type="PANTHER" id="PTHR38435">
    <property type="match status" value="1"/>
</dbReference>
<proteinExistence type="predicted"/>
<comment type="caution">
    <text evidence="3">The sequence shown here is derived from an EMBL/GenBank/DDBJ whole genome shotgun (WGS) entry which is preliminary data.</text>
</comment>
<reference evidence="4" key="1">
    <citation type="submission" date="2018-10" db="EMBL/GenBank/DDBJ databases">
        <title>FDA dAtabase for Regulatory Grade micrObial Sequences (FDA-ARGOS): Supporting development and validation of Infectious Disease Dx tests.</title>
        <authorList>
            <person name="Minogue T."/>
            <person name="Wolcott M."/>
            <person name="Wasieloski L."/>
            <person name="Aguilar W."/>
            <person name="Moore D."/>
            <person name="Tallon L."/>
            <person name="Sadzewicz L."/>
            <person name="Sengamalay N."/>
            <person name="Ott S."/>
            <person name="Godinez A."/>
            <person name="Nagaraj S."/>
            <person name="Vavikolanu K."/>
            <person name="Vyas G."/>
            <person name="Nadendla S."/>
            <person name="George J."/>
            <person name="Sichtig H."/>
        </authorList>
    </citation>
    <scope>NUCLEOTIDE SEQUENCE [LARGE SCALE GENOMIC DNA]</scope>
    <source>
        <strain evidence="4">FDAARGOS_343</strain>
    </source>
</reference>
<dbReference type="SUPFAM" id="SSF50891">
    <property type="entry name" value="Cyclophilin-like"/>
    <property type="match status" value="1"/>
</dbReference>
<dbReference type="PANTHER" id="PTHR38435:SF2">
    <property type="entry name" value="DUF871 DOMAIN-CONTAINING PROTEIN"/>
    <property type="match status" value="1"/>
</dbReference>
<organism evidence="3 4">
    <name type="scientific">Niallia circulans</name>
    <name type="common">Bacillus circulans</name>
    <dbReference type="NCBI Taxonomy" id="1397"/>
    <lineage>
        <taxon>Bacteria</taxon>
        <taxon>Bacillati</taxon>
        <taxon>Bacillota</taxon>
        <taxon>Bacilli</taxon>
        <taxon>Bacillales</taxon>
        <taxon>Bacillaceae</taxon>
        <taxon>Niallia</taxon>
    </lineage>
</organism>
<gene>
    <name evidence="3" type="ORF">CEQ21_08125</name>
</gene>
<accession>A0A553SF31</accession>
<evidence type="ECO:0000259" key="1">
    <source>
        <dbReference type="Pfam" id="PF05913"/>
    </source>
</evidence>
<dbReference type="InterPro" id="IPR043894">
    <property type="entry name" value="MupG_C"/>
</dbReference>
<evidence type="ECO:0000259" key="2">
    <source>
        <dbReference type="Pfam" id="PF19200"/>
    </source>
</evidence>
<sequence length="344" mass="38852">MIGISFYLNDPLAEERIIEASQKGITKAFTSLHIPEERGGLASRASELLKTAKACGMEVYADVSLKTPRHLNIDSLEQLSTLGVVGIRLDDFFESNRMIELSKCFHIAVNASIILEEELESLLANGLNAKRLIAWHNFYPRRETGLDKDFFRTQTALFKSYNIPVCAFIPGIAEKRGPVFEGLPTLESHREIHPFIAAVELYKLGITDVYIGDPDHGKGLLEQLIKYDEDKILPIRIQSGLLKEGINRLRPDLSPDVLRIMDSRTNESVEPVNNLARQRGMITMDNHLYGRYCGEVQIVLRNLPADERVNVIGAVNSEDLQLLSYIQPGQRLEWKMGEDKHIDK</sequence>
<dbReference type="InterPro" id="IPR017853">
    <property type="entry name" value="GH"/>
</dbReference>
<name>A0A553SF31_NIACI</name>
<dbReference type="InterPro" id="IPR029000">
    <property type="entry name" value="Cyclophilin-like_dom_sf"/>
</dbReference>
<dbReference type="InterPro" id="IPR013785">
    <property type="entry name" value="Aldolase_TIM"/>
</dbReference>
<dbReference type="Gene3D" id="3.20.20.70">
    <property type="entry name" value="Aldolase class I"/>
    <property type="match status" value="1"/>
</dbReference>
<feature type="domain" description="6-phospho-N-acetylmuramidase C-terminal" evidence="1">
    <location>
        <begin position="244"/>
        <end position="332"/>
    </location>
</feature>
<dbReference type="Pfam" id="PF05913">
    <property type="entry name" value="MupG_C"/>
    <property type="match status" value="1"/>
</dbReference>
<dbReference type="InterPro" id="IPR008589">
    <property type="entry name" value="MupG"/>
</dbReference>
<dbReference type="Pfam" id="PF19200">
    <property type="entry name" value="MupG_N"/>
    <property type="match status" value="1"/>
</dbReference>
<dbReference type="Proteomes" id="UP000319837">
    <property type="component" value="Unassembled WGS sequence"/>
</dbReference>
<evidence type="ECO:0000313" key="3">
    <source>
        <dbReference type="EMBL" id="TRZ35597.1"/>
    </source>
</evidence>
<dbReference type="EMBL" id="RIBP01000004">
    <property type="protein sequence ID" value="TRZ35597.1"/>
    <property type="molecule type" value="Genomic_DNA"/>
</dbReference>
<dbReference type="InterPro" id="IPR043797">
    <property type="entry name" value="MupG_N"/>
</dbReference>
<feature type="domain" description="6-phospho-N-acetylmuramidase N-terminal" evidence="2">
    <location>
        <begin position="2"/>
        <end position="224"/>
    </location>
</feature>
<dbReference type="Gene3D" id="2.40.100.10">
    <property type="entry name" value="Cyclophilin-like"/>
    <property type="match status" value="1"/>
</dbReference>
<protein>
    <submittedName>
        <fullName evidence="3">DUF871 domain-containing protein</fullName>
    </submittedName>
</protein>